<organism evidence="2 3">
    <name type="scientific">Stachybotrys elegans</name>
    <dbReference type="NCBI Taxonomy" id="80388"/>
    <lineage>
        <taxon>Eukaryota</taxon>
        <taxon>Fungi</taxon>
        <taxon>Dikarya</taxon>
        <taxon>Ascomycota</taxon>
        <taxon>Pezizomycotina</taxon>
        <taxon>Sordariomycetes</taxon>
        <taxon>Hypocreomycetidae</taxon>
        <taxon>Hypocreales</taxon>
        <taxon>Stachybotryaceae</taxon>
        <taxon>Stachybotrys</taxon>
    </lineage>
</organism>
<dbReference type="EMBL" id="JAGPNK010000001">
    <property type="protein sequence ID" value="KAH7329230.1"/>
    <property type="molecule type" value="Genomic_DNA"/>
</dbReference>
<feature type="signal peptide" evidence="1">
    <location>
        <begin position="1"/>
        <end position="22"/>
    </location>
</feature>
<keyword evidence="1" id="KW-0732">Signal</keyword>
<dbReference type="Proteomes" id="UP000813444">
    <property type="component" value="Unassembled WGS sequence"/>
</dbReference>
<dbReference type="AlphaFoldDB" id="A0A8K0T5K3"/>
<protein>
    <recommendedName>
        <fullName evidence="4">Secreted protein</fullName>
    </recommendedName>
</protein>
<evidence type="ECO:0008006" key="4">
    <source>
        <dbReference type="Google" id="ProtNLM"/>
    </source>
</evidence>
<gene>
    <name evidence="2" type="ORF">B0I35DRAFT_419678</name>
</gene>
<sequence>MPRCFALLCLRLLLRSLMHTSSHMISDVARPNRPCPHHKMGELYPARIRRAPLVNPVLSVLWRMYYRHDYGGMMQNAPGEDE</sequence>
<keyword evidence="3" id="KW-1185">Reference proteome</keyword>
<accession>A0A8K0T5K3</accession>
<proteinExistence type="predicted"/>
<evidence type="ECO:0000313" key="3">
    <source>
        <dbReference type="Proteomes" id="UP000813444"/>
    </source>
</evidence>
<comment type="caution">
    <text evidence="2">The sequence shown here is derived from an EMBL/GenBank/DDBJ whole genome shotgun (WGS) entry which is preliminary data.</text>
</comment>
<evidence type="ECO:0000256" key="1">
    <source>
        <dbReference type="SAM" id="SignalP"/>
    </source>
</evidence>
<name>A0A8K0T5K3_9HYPO</name>
<feature type="chain" id="PRO_5035441069" description="Secreted protein" evidence="1">
    <location>
        <begin position="23"/>
        <end position="82"/>
    </location>
</feature>
<reference evidence="2" key="1">
    <citation type="journal article" date="2021" name="Nat. Commun.">
        <title>Genetic determinants of endophytism in the Arabidopsis root mycobiome.</title>
        <authorList>
            <person name="Mesny F."/>
            <person name="Miyauchi S."/>
            <person name="Thiergart T."/>
            <person name="Pickel B."/>
            <person name="Atanasova L."/>
            <person name="Karlsson M."/>
            <person name="Huettel B."/>
            <person name="Barry K.W."/>
            <person name="Haridas S."/>
            <person name="Chen C."/>
            <person name="Bauer D."/>
            <person name="Andreopoulos W."/>
            <person name="Pangilinan J."/>
            <person name="LaButti K."/>
            <person name="Riley R."/>
            <person name="Lipzen A."/>
            <person name="Clum A."/>
            <person name="Drula E."/>
            <person name="Henrissat B."/>
            <person name="Kohler A."/>
            <person name="Grigoriev I.V."/>
            <person name="Martin F.M."/>
            <person name="Hacquard S."/>
        </authorList>
    </citation>
    <scope>NUCLEOTIDE SEQUENCE</scope>
    <source>
        <strain evidence="2">MPI-CAGE-CH-0235</strain>
    </source>
</reference>
<evidence type="ECO:0000313" key="2">
    <source>
        <dbReference type="EMBL" id="KAH7329230.1"/>
    </source>
</evidence>